<feature type="compositionally biased region" description="Low complexity" evidence="1">
    <location>
        <begin position="52"/>
        <end position="62"/>
    </location>
</feature>
<reference evidence="2 3" key="1">
    <citation type="submission" date="2019-03" db="EMBL/GenBank/DDBJ databases">
        <title>Genomic Encyclopedia of Type Strains, Phase IV (KMG-IV): sequencing the most valuable type-strain genomes for metagenomic binning, comparative biology and taxonomic classification.</title>
        <authorList>
            <person name="Goeker M."/>
        </authorList>
    </citation>
    <scope>NUCLEOTIDE SEQUENCE [LARGE SCALE GENOMIC DNA]</scope>
    <source>
        <strain evidence="2 3">DSM 21153</strain>
    </source>
</reference>
<evidence type="ECO:0000313" key="2">
    <source>
        <dbReference type="EMBL" id="TCM84408.1"/>
    </source>
</evidence>
<feature type="compositionally biased region" description="Low complexity" evidence="1">
    <location>
        <begin position="174"/>
        <end position="195"/>
    </location>
</feature>
<proteinExistence type="predicted"/>
<evidence type="ECO:0000256" key="1">
    <source>
        <dbReference type="SAM" id="MobiDB-lite"/>
    </source>
</evidence>
<dbReference type="RefSeq" id="WP_132694976.1">
    <property type="nucleotide sequence ID" value="NZ_SLVM01000012.1"/>
</dbReference>
<accession>A0A4R1YTN6</accession>
<dbReference type="PRINTS" id="PR01217">
    <property type="entry name" value="PRICHEXTENSN"/>
</dbReference>
<evidence type="ECO:0000313" key="3">
    <source>
        <dbReference type="Proteomes" id="UP000295277"/>
    </source>
</evidence>
<dbReference type="Proteomes" id="UP000295277">
    <property type="component" value="Unassembled WGS sequence"/>
</dbReference>
<feature type="compositionally biased region" description="Pro residues" evidence="1">
    <location>
        <begin position="87"/>
        <end position="102"/>
    </location>
</feature>
<feature type="compositionally biased region" description="Basic and acidic residues" evidence="1">
    <location>
        <begin position="219"/>
        <end position="229"/>
    </location>
</feature>
<organism evidence="2 3">
    <name type="scientific">Rhodovulum steppense</name>
    <dbReference type="NCBI Taxonomy" id="540251"/>
    <lineage>
        <taxon>Bacteria</taxon>
        <taxon>Pseudomonadati</taxon>
        <taxon>Pseudomonadota</taxon>
        <taxon>Alphaproteobacteria</taxon>
        <taxon>Rhodobacterales</taxon>
        <taxon>Paracoccaceae</taxon>
        <taxon>Rhodovulum</taxon>
    </lineage>
</organism>
<keyword evidence="2" id="KW-0132">Cell division</keyword>
<feature type="compositionally biased region" description="Pro residues" evidence="1">
    <location>
        <begin position="236"/>
        <end position="266"/>
    </location>
</feature>
<gene>
    <name evidence="2" type="ORF">EV216_11245</name>
</gene>
<feature type="region of interest" description="Disordered" evidence="1">
    <location>
        <begin position="52"/>
        <end position="269"/>
    </location>
</feature>
<dbReference type="EMBL" id="SLVM01000012">
    <property type="protein sequence ID" value="TCM84408.1"/>
    <property type="molecule type" value="Genomic_DNA"/>
</dbReference>
<dbReference type="AlphaFoldDB" id="A0A4R1YTN6"/>
<name>A0A4R1YTN6_9RHOB</name>
<feature type="region of interest" description="Disordered" evidence="1">
    <location>
        <begin position="285"/>
        <end position="307"/>
    </location>
</feature>
<dbReference type="OrthoDB" id="7161229at2"/>
<dbReference type="Gene3D" id="3.30.1150.10">
    <property type="match status" value="1"/>
</dbReference>
<sequence>MDRGTQISGAVHLLLVAWVLFGGLFTTPKPRPMQVTDVTILSGEEFAALTAPAAAPQAPAQQVETPRSPVVTTSPRPAPAPERRPEPPAPPPPQDSPAPDPAPDTSALQPPPEAEVTDTLPPLAAPPPVSTTGPEAPMADTAPPRPAPRVAPEPAAPRPEDVAVAPQPREAVRPDAAAPSPAPEVEAAAPEEAAPQIVTEAEERVETGQILASSPRPRVRPERPPEPVRETQTAAAPPPAPTPTPTPAPTPAPTPEPVRTPEPAAPPAQDNLADAVAGAVADALASGADETPRAGTGTAASGPPMTAGERDALRVAVSRCWNVGALSTDALMTSVVVALDMREDGRPVIESIRLVSSSGGSDMAARQVFDSARRAIVMCGSSGFPLPVEKYDQWRQIEMTFNPENMRIR</sequence>
<feature type="compositionally biased region" description="Pro residues" evidence="1">
    <location>
        <begin position="143"/>
        <end position="157"/>
    </location>
</feature>
<comment type="caution">
    <text evidence="2">The sequence shown here is derived from an EMBL/GenBank/DDBJ whole genome shotgun (WGS) entry which is preliminary data.</text>
</comment>
<keyword evidence="2" id="KW-0131">Cell cycle</keyword>
<keyword evidence="3" id="KW-1185">Reference proteome</keyword>
<dbReference type="GO" id="GO:0051301">
    <property type="term" value="P:cell division"/>
    <property type="evidence" value="ECO:0007669"/>
    <property type="project" value="UniProtKB-KW"/>
</dbReference>
<protein>
    <submittedName>
        <fullName evidence="2">Cell division and transport-associated protein TolA</fullName>
    </submittedName>
</protein>